<evidence type="ECO:0000313" key="3">
    <source>
        <dbReference type="Proteomes" id="UP000515570"/>
    </source>
</evidence>
<organism evidence="2 3">
    <name type="scientific">Corynebacterium hindlerae</name>
    <dbReference type="NCBI Taxonomy" id="699041"/>
    <lineage>
        <taxon>Bacteria</taxon>
        <taxon>Bacillati</taxon>
        <taxon>Actinomycetota</taxon>
        <taxon>Actinomycetes</taxon>
        <taxon>Mycobacteriales</taxon>
        <taxon>Corynebacteriaceae</taxon>
        <taxon>Corynebacterium</taxon>
    </lineage>
</organism>
<gene>
    <name evidence="2" type="ORF">HW450_06780</name>
</gene>
<sequence length="191" mass="20751">MADTKPARPGYSGDLNSTLARENALQVKNKKGTWVFVRGLSKIAPKFEGSMQDDTDIDGEGYGSQISTGLKYTIAVEGKRKGKTAKGKFTQDEGQLILRDAGRGMGFDNVIEARTWRTDGVDEAFEAAFTVEYADGEGGIEDLDTFTATLMSRGKPKRIQVPTEAESESKPWEESKEEDSEDEDGLPGIGG</sequence>
<feature type="region of interest" description="Disordered" evidence="1">
    <location>
        <begin position="152"/>
        <end position="191"/>
    </location>
</feature>
<proteinExistence type="predicted"/>
<dbReference type="Proteomes" id="UP000515570">
    <property type="component" value="Chromosome"/>
</dbReference>
<keyword evidence="3" id="KW-1185">Reference proteome</keyword>
<dbReference type="AlphaFoldDB" id="A0A7G5FBV4"/>
<dbReference type="EMBL" id="CP059833">
    <property type="protein sequence ID" value="QMV84095.1"/>
    <property type="molecule type" value="Genomic_DNA"/>
</dbReference>
<feature type="compositionally biased region" description="Acidic residues" evidence="1">
    <location>
        <begin position="175"/>
        <end position="185"/>
    </location>
</feature>
<evidence type="ECO:0000313" key="2">
    <source>
        <dbReference type="EMBL" id="QMV84095.1"/>
    </source>
</evidence>
<accession>A0A7G5FBV4</accession>
<reference evidence="2 3" key="1">
    <citation type="submission" date="2020-07" db="EMBL/GenBank/DDBJ databases">
        <title>non toxigenic Corynebacterium sp. nov from a clinical source.</title>
        <authorList>
            <person name="Bernier A.-M."/>
            <person name="Bernard K."/>
        </authorList>
    </citation>
    <scope>NUCLEOTIDE SEQUENCE [LARGE SCALE GENOMIC DNA]</scope>
    <source>
        <strain evidence="3">NML 93-0612</strain>
    </source>
</reference>
<evidence type="ECO:0008006" key="4">
    <source>
        <dbReference type="Google" id="ProtNLM"/>
    </source>
</evidence>
<dbReference type="RefSeq" id="WP_182384905.1">
    <property type="nucleotide sequence ID" value="NZ_CP059833.1"/>
</dbReference>
<protein>
    <recommendedName>
        <fullName evidence="4">Phage major tail protein, TP901-1 family</fullName>
    </recommendedName>
</protein>
<name>A0A7G5FBV4_9CORY</name>
<evidence type="ECO:0000256" key="1">
    <source>
        <dbReference type="SAM" id="MobiDB-lite"/>
    </source>
</evidence>
<dbReference type="NCBIfam" id="NF047353">
    <property type="entry name" value="tube_lmo2291"/>
    <property type="match status" value="1"/>
</dbReference>